<name>A0A645HF42_9ZZZZ</name>
<dbReference type="InterPro" id="IPR004501">
    <property type="entry name" value="PTS_EIIC_3"/>
</dbReference>
<evidence type="ECO:0000259" key="9">
    <source>
        <dbReference type="PROSITE" id="PS51105"/>
    </source>
</evidence>
<feature type="transmembrane region" description="Helical" evidence="8">
    <location>
        <begin position="101"/>
        <end position="122"/>
    </location>
</feature>
<dbReference type="GO" id="GO:0005886">
    <property type="term" value="C:plasma membrane"/>
    <property type="evidence" value="ECO:0007669"/>
    <property type="project" value="UniProtKB-SubCell"/>
</dbReference>
<dbReference type="GO" id="GO:0008982">
    <property type="term" value="F:protein-N(PI)-phosphohistidine-sugar phosphotransferase activity"/>
    <property type="evidence" value="ECO:0007669"/>
    <property type="project" value="InterPro"/>
</dbReference>
<proteinExistence type="predicted"/>
<dbReference type="GO" id="GO:0009401">
    <property type="term" value="P:phosphoenolpyruvate-dependent sugar phosphotransferase system"/>
    <property type="evidence" value="ECO:0007669"/>
    <property type="project" value="InterPro"/>
</dbReference>
<protein>
    <submittedName>
        <fullName evidence="10">Lichenan permease IIC component</fullName>
    </submittedName>
</protein>
<evidence type="ECO:0000313" key="10">
    <source>
        <dbReference type="EMBL" id="MPN36992.1"/>
    </source>
</evidence>
<dbReference type="PROSITE" id="PS51105">
    <property type="entry name" value="PTS_EIIC_TYPE_3"/>
    <property type="match status" value="1"/>
</dbReference>
<evidence type="ECO:0000256" key="5">
    <source>
        <dbReference type="ARBA" id="ARBA00022692"/>
    </source>
</evidence>
<dbReference type="InterPro" id="IPR051088">
    <property type="entry name" value="PTS_Sugar-EIIC/EIIB"/>
</dbReference>
<keyword evidence="3" id="KW-1003">Cell membrane</keyword>
<accession>A0A645HF42</accession>
<dbReference type="GO" id="GO:1902815">
    <property type="term" value="P:N,N'-diacetylchitobiose import"/>
    <property type="evidence" value="ECO:0007669"/>
    <property type="project" value="TreeGrafter"/>
</dbReference>
<feature type="domain" description="PTS EIIC type-3" evidence="9">
    <location>
        <begin position="1"/>
        <end position="118"/>
    </location>
</feature>
<dbReference type="InterPro" id="IPR003352">
    <property type="entry name" value="PTS_EIIC"/>
</dbReference>
<comment type="caution">
    <text evidence="10">The sequence shown here is derived from an EMBL/GenBank/DDBJ whole genome shotgun (WGS) entry which is preliminary data.</text>
</comment>
<evidence type="ECO:0000256" key="7">
    <source>
        <dbReference type="ARBA" id="ARBA00023136"/>
    </source>
</evidence>
<reference evidence="10" key="1">
    <citation type="submission" date="2019-08" db="EMBL/GenBank/DDBJ databases">
        <authorList>
            <person name="Kucharzyk K."/>
            <person name="Murdoch R.W."/>
            <person name="Higgins S."/>
            <person name="Loffler F."/>
        </authorList>
    </citation>
    <scope>NUCLEOTIDE SEQUENCE</scope>
</reference>
<dbReference type="AlphaFoldDB" id="A0A645HF42"/>
<organism evidence="10">
    <name type="scientific">bioreactor metagenome</name>
    <dbReference type="NCBI Taxonomy" id="1076179"/>
    <lineage>
        <taxon>unclassified sequences</taxon>
        <taxon>metagenomes</taxon>
        <taxon>ecological metagenomes</taxon>
    </lineage>
</organism>
<evidence type="ECO:0000256" key="1">
    <source>
        <dbReference type="ARBA" id="ARBA00004651"/>
    </source>
</evidence>
<sequence>MTLVLIVMILFLSKRADYKTVGKLGIAPGLFNINEPVMFGLPVVLNPLLMIPFILAPLATATIAYFATMAGFVRPVVVNVIWVMPTIISGFLATAGDWRAIVLTIVNLLVAALIWAPFILAANKLDPNLGETNETN</sequence>
<keyword evidence="5 8" id="KW-0812">Transmembrane</keyword>
<evidence type="ECO:0000256" key="2">
    <source>
        <dbReference type="ARBA" id="ARBA00022448"/>
    </source>
</evidence>
<keyword evidence="6 8" id="KW-1133">Transmembrane helix</keyword>
<comment type="subcellular location">
    <subcellularLocation>
        <location evidence="1">Cell membrane</location>
        <topology evidence="1">Multi-pass membrane protein</topology>
    </subcellularLocation>
</comment>
<feature type="transmembrane region" description="Helical" evidence="8">
    <location>
        <begin position="76"/>
        <end position="95"/>
    </location>
</feature>
<keyword evidence="4" id="KW-0762">Sugar transport</keyword>
<keyword evidence="2" id="KW-0813">Transport</keyword>
<dbReference type="PANTHER" id="PTHR33989">
    <property type="match status" value="1"/>
</dbReference>
<gene>
    <name evidence="10" type="primary">licC_17</name>
    <name evidence="10" type="ORF">SDC9_184504</name>
</gene>
<keyword evidence="7 8" id="KW-0472">Membrane</keyword>
<dbReference type="Pfam" id="PF02378">
    <property type="entry name" value="PTS_EIIC"/>
    <property type="match status" value="1"/>
</dbReference>
<feature type="transmembrane region" description="Helical" evidence="8">
    <location>
        <begin position="39"/>
        <end position="64"/>
    </location>
</feature>
<evidence type="ECO:0000256" key="6">
    <source>
        <dbReference type="ARBA" id="ARBA00022989"/>
    </source>
</evidence>
<evidence type="ECO:0000256" key="8">
    <source>
        <dbReference type="SAM" id="Phobius"/>
    </source>
</evidence>
<dbReference type="EMBL" id="VSSQ01091435">
    <property type="protein sequence ID" value="MPN36992.1"/>
    <property type="molecule type" value="Genomic_DNA"/>
</dbReference>
<evidence type="ECO:0000256" key="4">
    <source>
        <dbReference type="ARBA" id="ARBA00022597"/>
    </source>
</evidence>
<dbReference type="PANTHER" id="PTHR33989:SF4">
    <property type="entry name" value="PTS SYSTEM N,N'-DIACETYLCHITOBIOSE-SPECIFIC EIIC COMPONENT"/>
    <property type="match status" value="1"/>
</dbReference>
<evidence type="ECO:0000256" key="3">
    <source>
        <dbReference type="ARBA" id="ARBA00022475"/>
    </source>
</evidence>